<reference evidence="1" key="1">
    <citation type="journal article" date="2020" name="mSystems">
        <title>Genome- and Community-Level Interaction Insights into Carbon Utilization and Element Cycling Functions of Hydrothermarchaeota in Hydrothermal Sediment.</title>
        <authorList>
            <person name="Zhou Z."/>
            <person name="Liu Y."/>
            <person name="Xu W."/>
            <person name="Pan J."/>
            <person name="Luo Z.H."/>
            <person name="Li M."/>
        </authorList>
    </citation>
    <scope>NUCLEOTIDE SEQUENCE [LARGE SCALE GENOMIC DNA]</scope>
    <source>
        <strain evidence="1">SpSt-82</strain>
    </source>
</reference>
<evidence type="ECO:0000313" key="1">
    <source>
        <dbReference type="EMBL" id="HGY39238.1"/>
    </source>
</evidence>
<protein>
    <submittedName>
        <fullName evidence="1">Uncharacterized protein</fullName>
    </submittedName>
</protein>
<dbReference type="EMBL" id="DTIY01000036">
    <property type="protein sequence ID" value="HGY39238.1"/>
    <property type="molecule type" value="Genomic_DNA"/>
</dbReference>
<gene>
    <name evidence="1" type="ORF">ENW11_05465</name>
</gene>
<organism evidence="1">
    <name type="scientific">Candidatus Caldatribacterium saccharofermentans</name>
    <dbReference type="NCBI Taxonomy" id="1454753"/>
    <lineage>
        <taxon>Bacteria</taxon>
        <taxon>Pseudomonadati</taxon>
        <taxon>Atribacterota</taxon>
        <taxon>Atribacteria</taxon>
        <taxon>Atribacterales</taxon>
        <taxon>Candidatus Caldatribacteriaceae</taxon>
        <taxon>Candidatus Caldatribacterium</taxon>
    </lineage>
</organism>
<proteinExistence type="predicted"/>
<dbReference type="AlphaFoldDB" id="A0A7V4TIN4"/>
<comment type="caution">
    <text evidence="1">The sequence shown here is derived from an EMBL/GenBank/DDBJ whole genome shotgun (WGS) entry which is preliminary data.</text>
</comment>
<sequence length="86" mass="9339">MRLAPDELYGVQTVLDNAVLLSVVEEPVVLVRDRVPEGGKTPGGSEERSCSLEGAVFPQEIPDLSEILHVHRIPFHLGKLPPPAGY</sequence>
<name>A0A7V4TIN4_9BACT</name>
<accession>A0A7V4TIN4</accession>